<dbReference type="Proteomes" id="UP000588068">
    <property type="component" value="Unassembled WGS sequence"/>
</dbReference>
<protein>
    <submittedName>
        <fullName evidence="2">Pimeloyl-ACP methyl ester carboxylesterase</fullName>
    </submittedName>
</protein>
<dbReference type="PANTHER" id="PTHR43433:SF5">
    <property type="entry name" value="AB HYDROLASE-1 DOMAIN-CONTAINING PROTEIN"/>
    <property type="match status" value="1"/>
</dbReference>
<dbReference type="AlphaFoldDB" id="A0A841HNC4"/>
<name>A0A841HNC4_9GAMM</name>
<keyword evidence="3" id="KW-1185">Reference proteome</keyword>
<sequence length="302" mass="31989">MPQLSANGITLEYESFGSASHPPLLLIMGLGAQLTRWPLPFCDKLVARGFRVIRFDNRDIGLSTKLDGAPVPELATVIAARMTGLPVHVPYTLHDMAADAVGLLDGLKIDAAHIVGASMGGMIAQLVAADYPQRVLSLTSIMSTTGNPALPPPTPAASAVLMSRSPNPSDLEAYVKHGLNTLRVLASPAVPFDEAAARERLITDVKRSYNPPGFGRQIAAVTATGDRRERIRRIKAPTVVVHGADDPLVPLAGGRDTAENIPNAELRVIPGMGHDIPPQFYDQIVDAIESAARRAGAKNAVA</sequence>
<dbReference type="InterPro" id="IPR000073">
    <property type="entry name" value="AB_hydrolase_1"/>
</dbReference>
<dbReference type="EMBL" id="JACHHZ010000003">
    <property type="protein sequence ID" value="MBB6093572.1"/>
    <property type="molecule type" value="Genomic_DNA"/>
</dbReference>
<dbReference type="SUPFAM" id="SSF53474">
    <property type="entry name" value="alpha/beta-Hydrolases"/>
    <property type="match status" value="1"/>
</dbReference>
<dbReference type="GO" id="GO:0004806">
    <property type="term" value="F:triacylglycerol lipase activity"/>
    <property type="evidence" value="ECO:0007669"/>
    <property type="project" value="TreeGrafter"/>
</dbReference>
<dbReference type="GO" id="GO:0046503">
    <property type="term" value="P:glycerolipid catabolic process"/>
    <property type="evidence" value="ECO:0007669"/>
    <property type="project" value="TreeGrafter"/>
</dbReference>
<reference evidence="2 3" key="1">
    <citation type="submission" date="2020-08" db="EMBL/GenBank/DDBJ databases">
        <title>Genomic Encyclopedia of Type Strains, Phase IV (KMG-IV): sequencing the most valuable type-strain genomes for metagenomic binning, comparative biology and taxonomic classification.</title>
        <authorList>
            <person name="Goeker M."/>
        </authorList>
    </citation>
    <scope>NUCLEOTIDE SEQUENCE [LARGE SCALE GENOMIC DNA]</scope>
    <source>
        <strain evidence="2 3">DSM 26723</strain>
    </source>
</reference>
<dbReference type="InterPro" id="IPR050471">
    <property type="entry name" value="AB_hydrolase"/>
</dbReference>
<accession>A0A841HNC4</accession>
<evidence type="ECO:0000313" key="2">
    <source>
        <dbReference type="EMBL" id="MBB6093572.1"/>
    </source>
</evidence>
<evidence type="ECO:0000259" key="1">
    <source>
        <dbReference type="Pfam" id="PF00561"/>
    </source>
</evidence>
<gene>
    <name evidence="2" type="ORF">HNQ60_002453</name>
</gene>
<organism evidence="2 3">
    <name type="scientific">Povalibacter uvarum</name>
    <dbReference type="NCBI Taxonomy" id="732238"/>
    <lineage>
        <taxon>Bacteria</taxon>
        <taxon>Pseudomonadati</taxon>
        <taxon>Pseudomonadota</taxon>
        <taxon>Gammaproteobacteria</taxon>
        <taxon>Steroidobacterales</taxon>
        <taxon>Steroidobacteraceae</taxon>
        <taxon>Povalibacter</taxon>
    </lineage>
</organism>
<evidence type="ECO:0000313" key="3">
    <source>
        <dbReference type="Proteomes" id="UP000588068"/>
    </source>
</evidence>
<dbReference type="Gene3D" id="3.40.50.1820">
    <property type="entry name" value="alpha/beta hydrolase"/>
    <property type="match status" value="1"/>
</dbReference>
<proteinExistence type="predicted"/>
<dbReference type="RefSeq" id="WP_184332113.1">
    <property type="nucleotide sequence ID" value="NZ_JACHHZ010000003.1"/>
</dbReference>
<comment type="caution">
    <text evidence="2">The sequence shown here is derived from an EMBL/GenBank/DDBJ whole genome shotgun (WGS) entry which is preliminary data.</text>
</comment>
<dbReference type="PANTHER" id="PTHR43433">
    <property type="entry name" value="HYDROLASE, ALPHA/BETA FOLD FAMILY PROTEIN"/>
    <property type="match status" value="1"/>
</dbReference>
<dbReference type="Pfam" id="PF00561">
    <property type="entry name" value="Abhydrolase_1"/>
    <property type="match status" value="1"/>
</dbReference>
<dbReference type="InterPro" id="IPR029058">
    <property type="entry name" value="AB_hydrolase_fold"/>
</dbReference>
<feature type="domain" description="AB hydrolase-1" evidence="1">
    <location>
        <begin position="22"/>
        <end position="276"/>
    </location>
</feature>